<keyword evidence="7" id="KW-0479">Metal-binding</keyword>
<keyword evidence="3 7" id="KW-0547">Nucleotide-binding</keyword>
<comment type="catalytic activity">
    <reaction evidence="7">
        <text>shikimate + ATP = 3-phosphoshikimate + ADP + H(+)</text>
        <dbReference type="Rhea" id="RHEA:13121"/>
        <dbReference type="ChEBI" id="CHEBI:15378"/>
        <dbReference type="ChEBI" id="CHEBI:30616"/>
        <dbReference type="ChEBI" id="CHEBI:36208"/>
        <dbReference type="ChEBI" id="CHEBI:145989"/>
        <dbReference type="ChEBI" id="CHEBI:456216"/>
        <dbReference type="EC" id="2.7.1.71"/>
    </reaction>
</comment>
<evidence type="ECO:0000256" key="1">
    <source>
        <dbReference type="ARBA" id="ARBA00022605"/>
    </source>
</evidence>
<dbReference type="EC" id="2.7.1.71" evidence="7"/>
<dbReference type="HAMAP" id="MF_00109">
    <property type="entry name" value="Shikimate_kinase"/>
    <property type="match status" value="1"/>
</dbReference>
<evidence type="ECO:0000256" key="4">
    <source>
        <dbReference type="ARBA" id="ARBA00022777"/>
    </source>
</evidence>
<reference evidence="8 9" key="1">
    <citation type="submission" date="2020-07" db="EMBL/GenBank/DDBJ databases">
        <title>Genomic Encyclopedia of Type Strains, Phase IV (KMG-IV): sequencing the most valuable type-strain genomes for metagenomic binning, comparative biology and taxonomic classification.</title>
        <authorList>
            <person name="Goeker M."/>
        </authorList>
    </citation>
    <scope>NUCLEOTIDE SEQUENCE [LARGE SCALE GENOMIC DNA]</scope>
    <source>
        <strain evidence="8 9">DSM 17721</strain>
    </source>
</reference>
<comment type="subcellular location">
    <subcellularLocation>
        <location evidence="7">Cytoplasm</location>
    </subcellularLocation>
</comment>
<protein>
    <recommendedName>
        <fullName evidence="7">Shikimate kinase</fullName>
        <shortName evidence="7">SK</shortName>
        <ecNumber evidence="7">2.7.1.71</ecNumber>
    </recommendedName>
</protein>
<evidence type="ECO:0000313" key="8">
    <source>
        <dbReference type="EMBL" id="MBA2880953.1"/>
    </source>
</evidence>
<dbReference type="SUPFAM" id="SSF52540">
    <property type="entry name" value="P-loop containing nucleoside triphosphate hydrolases"/>
    <property type="match status" value="1"/>
</dbReference>
<evidence type="ECO:0000256" key="5">
    <source>
        <dbReference type="ARBA" id="ARBA00022840"/>
    </source>
</evidence>
<dbReference type="GO" id="GO:0000287">
    <property type="term" value="F:magnesium ion binding"/>
    <property type="evidence" value="ECO:0007669"/>
    <property type="project" value="UniProtKB-UniRule"/>
</dbReference>
<feature type="binding site" evidence="7">
    <location>
        <position position="61"/>
    </location>
    <ligand>
        <name>substrate</name>
    </ligand>
</feature>
<dbReference type="CDD" id="cd00464">
    <property type="entry name" value="SK"/>
    <property type="match status" value="1"/>
</dbReference>
<dbReference type="AlphaFoldDB" id="A0A7W0HK96"/>
<name>A0A7W0HK96_9BACT</name>
<dbReference type="Gene3D" id="3.40.50.300">
    <property type="entry name" value="P-loop containing nucleotide triphosphate hydrolases"/>
    <property type="match status" value="1"/>
</dbReference>
<dbReference type="GO" id="GO:0009423">
    <property type="term" value="P:chorismate biosynthetic process"/>
    <property type="evidence" value="ECO:0007669"/>
    <property type="project" value="UniProtKB-UniRule"/>
</dbReference>
<dbReference type="InterPro" id="IPR000623">
    <property type="entry name" value="Shikimate_kinase/TSH1"/>
</dbReference>
<keyword evidence="4 7" id="KW-0418">Kinase</keyword>
<dbReference type="GO" id="GO:0005524">
    <property type="term" value="F:ATP binding"/>
    <property type="evidence" value="ECO:0007669"/>
    <property type="project" value="UniProtKB-UniRule"/>
</dbReference>
<evidence type="ECO:0000256" key="6">
    <source>
        <dbReference type="ARBA" id="ARBA00023141"/>
    </source>
</evidence>
<dbReference type="Pfam" id="PF01202">
    <property type="entry name" value="SKI"/>
    <property type="match status" value="1"/>
</dbReference>
<comment type="similarity">
    <text evidence="7">Belongs to the shikimate kinase family.</text>
</comment>
<gene>
    <name evidence="7" type="primary">aroK</name>
    <name evidence="8" type="ORF">HNR65_001279</name>
</gene>
<feature type="binding site" evidence="7">
    <location>
        <position position="137"/>
    </location>
    <ligand>
        <name>substrate</name>
    </ligand>
</feature>
<feature type="binding site" evidence="7">
    <location>
        <position position="37"/>
    </location>
    <ligand>
        <name>substrate</name>
    </ligand>
</feature>
<evidence type="ECO:0000256" key="7">
    <source>
        <dbReference type="HAMAP-Rule" id="MF_00109"/>
    </source>
</evidence>
<dbReference type="PANTHER" id="PTHR21087:SF16">
    <property type="entry name" value="SHIKIMATE KINASE 1, CHLOROPLASTIC"/>
    <property type="match status" value="1"/>
</dbReference>
<dbReference type="InterPro" id="IPR031322">
    <property type="entry name" value="Shikimate/glucono_kinase"/>
</dbReference>
<dbReference type="EMBL" id="JACDUS010000003">
    <property type="protein sequence ID" value="MBA2880953.1"/>
    <property type="molecule type" value="Genomic_DNA"/>
</dbReference>
<comment type="function">
    <text evidence="7">Catalyzes the specific phosphorylation of the 3-hydroxyl group of shikimic acid using ATP as a cosubstrate.</text>
</comment>
<keyword evidence="7" id="KW-0460">Magnesium</keyword>
<dbReference type="RefSeq" id="WP_232364676.1">
    <property type="nucleotide sequence ID" value="NZ_JACDUS010000003.1"/>
</dbReference>
<dbReference type="GO" id="GO:0009073">
    <property type="term" value="P:aromatic amino acid family biosynthetic process"/>
    <property type="evidence" value="ECO:0007669"/>
    <property type="project" value="UniProtKB-KW"/>
</dbReference>
<feature type="binding site" evidence="7">
    <location>
        <begin position="15"/>
        <end position="20"/>
    </location>
    <ligand>
        <name>ATP</name>
        <dbReference type="ChEBI" id="CHEBI:30616"/>
    </ligand>
</feature>
<feature type="binding site" evidence="7">
    <location>
        <position position="19"/>
    </location>
    <ligand>
        <name>Mg(2+)</name>
        <dbReference type="ChEBI" id="CHEBI:18420"/>
    </ligand>
</feature>
<evidence type="ECO:0000313" key="9">
    <source>
        <dbReference type="Proteomes" id="UP000525298"/>
    </source>
</evidence>
<comment type="cofactor">
    <cofactor evidence="7">
        <name>Mg(2+)</name>
        <dbReference type="ChEBI" id="CHEBI:18420"/>
    </cofactor>
    <text evidence="7">Binds 1 Mg(2+) ion per subunit.</text>
</comment>
<dbReference type="UniPathway" id="UPA00053">
    <property type="reaction ID" value="UER00088"/>
</dbReference>
<evidence type="ECO:0000256" key="2">
    <source>
        <dbReference type="ARBA" id="ARBA00022679"/>
    </source>
</evidence>
<keyword evidence="7" id="KW-0963">Cytoplasm</keyword>
<organism evidence="8 9">
    <name type="scientific">Desulfosalsimonas propionicica</name>
    <dbReference type="NCBI Taxonomy" id="332175"/>
    <lineage>
        <taxon>Bacteria</taxon>
        <taxon>Pseudomonadati</taxon>
        <taxon>Thermodesulfobacteriota</taxon>
        <taxon>Desulfobacteria</taxon>
        <taxon>Desulfobacterales</taxon>
        <taxon>Desulfosalsimonadaceae</taxon>
        <taxon>Desulfosalsimonas</taxon>
    </lineage>
</organism>
<dbReference type="GO" id="GO:0005829">
    <property type="term" value="C:cytosol"/>
    <property type="evidence" value="ECO:0007669"/>
    <property type="project" value="TreeGrafter"/>
</dbReference>
<comment type="pathway">
    <text evidence="7">Metabolic intermediate biosynthesis; chorismate biosynthesis; chorismate from D-erythrose 4-phosphate and phosphoenolpyruvate: step 5/7.</text>
</comment>
<keyword evidence="5 7" id="KW-0067">ATP-binding</keyword>
<dbReference type="Proteomes" id="UP000525298">
    <property type="component" value="Unassembled WGS sequence"/>
</dbReference>
<keyword evidence="2 7" id="KW-0808">Transferase</keyword>
<proteinExistence type="inferred from homology"/>
<dbReference type="PANTHER" id="PTHR21087">
    <property type="entry name" value="SHIKIMATE KINASE"/>
    <property type="match status" value="1"/>
</dbReference>
<keyword evidence="9" id="KW-1185">Reference proteome</keyword>
<dbReference type="GO" id="GO:0008652">
    <property type="term" value="P:amino acid biosynthetic process"/>
    <property type="evidence" value="ECO:0007669"/>
    <property type="project" value="UniProtKB-KW"/>
</dbReference>
<feature type="binding site" evidence="7">
    <location>
        <position position="125"/>
    </location>
    <ligand>
        <name>ATP</name>
        <dbReference type="ChEBI" id="CHEBI:30616"/>
    </ligand>
</feature>
<evidence type="ECO:0000256" key="3">
    <source>
        <dbReference type="ARBA" id="ARBA00022741"/>
    </source>
</evidence>
<dbReference type="PRINTS" id="PR01100">
    <property type="entry name" value="SHIKIMTKNASE"/>
</dbReference>
<keyword evidence="1 7" id="KW-0028">Amino-acid biosynthesis</keyword>
<dbReference type="InterPro" id="IPR027417">
    <property type="entry name" value="P-loop_NTPase"/>
</dbReference>
<dbReference type="GO" id="GO:0004765">
    <property type="term" value="F:shikimate kinase activity"/>
    <property type="evidence" value="ECO:0007669"/>
    <property type="project" value="UniProtKB-UniRule"/>
</dbReference>
<sequence length="186" mass="20137">MDKNVSNIVLIGMPGSGKSTVGVILAKKTARAFVDTDVLIQTAEKQTLQQIVDKKGHSALRAIEEALLLDLDVQNHVIATGGSAVYSDAAMAHLQSDGIIVFLDADLATLEQRVGDFSDRGIAKRPEQSFAQLYAERLGLYQKHADMTVACAGMAQETVCEQIMAKLTAIHSNQRRKTGYDARGQH</sequence>
<keyword evidence="6 7" id="KW-0057">Aromatic amino acid biosynthesis</keyword>
<comment type="caution">
    <text evidence="8">The sequence shown here is derived from an EMBL/GenBank/DDBJ whole genome shotgun (WGS) entry which is preliminary data.</text>
</comment>
<comment type="subunit">
    <text evidence="7">Monomer.</text>
</comment>
<comment type="caution">
    <text evidence="7">Lacks conserved residue(s) required for the propagation of feature annotation.</text>
</comment>
<accession>A0A7W0HK96</accession>
<feature type="binding site" evidence="7">
    <location>
        <position position="82"/>
    </location>
    <ligand>
        <name>substrate</name>
    </ligand>
</feature>